<dbReference type="EMBL" id="MFTA01000009">
    <property type="protein sequence ID" value="OGI53006.1"/>
    <property type="molecule type" value="Genomic_DNA"/>
</dbReference>
<protein>
    <recommendedName>
        <fullName evidence="4">DUF945 domain-containing protein</fullName>
    </recommendedName>
</protein>
<evidence type="ECO:0008006" key="4">
    <source>
        <dbReference type="Google" id="ProtNLM"/>
    </source>
</evidence>
<reference evidence="2 3" key="1">
    <citation type="journal article" date="2016" name="Nat. Commun.">
        <title>Thousands of microbial genomes shed light on interconnected biogeochemical processes in an aquifer system.</title>
        <authorList>
            <person name="Anantharaman K."/>
            <person name="Brown C.T."/>
            <person name="Hug L.A."/>
            <person name="Sharon I."/>
            <person name="Castelle C.J."/>
            <person name="Probst A.J."/>
            <person name="Thomas B.C."/>
            <person name="Singh A."/>
            <person name="Wilkins M.J."/>
            <person name="Karaoz U."/>
            <person name="Brodie E.L."/>
            <person name="Williams K.H."/>
            <person name="Hubbard S.S."/>
            <person name="Banfield J.F."/>
        </authorList>
    </citation>
    <scope>NUCLEOTIDE SEQUENCE [LARGE SCALE GENOMIC DNA]</scope>
</reference>
<dbReference type="AlphaFoldDB" id="A0A1F6U6J9"/>
<evidence type="ECO:0000313" key="2">
    <source>
        <dbReference type="EMBL" id="OGI53006.1"/>
    </source>
</evidence>
<keyword evidence="1" id="KW-1133">Transmembrane helix</keyword>
<organism evidence="2 3">
    <name type="scientific">Candidatus Muproteobacteria bacterium RIFCSPHIGHO2_02_FULL_65_16</name>
    <dbReference type="NCBI Taxonomy" id="1817766"/>
    <lineage>
        <taxon>Bacteria</taxon>
        <taxon>Pseudomonadati</taxon>
        <taxon>Pseudomonadota</taxon>
        <taxon>Candidatus Muproteobacteria</taxon>
    </lineage>
</organism>
<dbReference type="Proteomes" id="UP000179362">
    <property type="component" value="Unassembled WGS sequence"/>
</dbReference>
<dbReference type="InterPro" id="IPR010352">
    <property type="entry name" value="DUF945"/>
</dbReference>
<comment type="caution">
    <text evidence="2">The sequence shown here is derived from an EMBL/GenBank/DDBJ whole genome shotgun (WGS) entry which is preliminary data.</text>
</comment>
<name>A0A1F6U6J9_9PROT</name>
<sequence length="511" mass="54843">MPTPNPNPAAGARIPPRADNGKARLKKIGVVLGGVMVLALAALAGAAFWFGLEAEKTYQHMIERFSTGGAQVTTTRYERGWLASRAETVVRFPGVPFEITAAHDISHGPIPFARLPDGVGGLRPVQAAVKTRFSLAAKGQDERLKFLSSLPPLDADITVDLDGAGRIRTELPPLTKPAAGGGRLEWRGLNGEITFDREWKRFKTEIHAPGLSFSAPPPAAGGGQDPGGRPAVRGIPGGVTFEQLAVRADLHEGVGGYLLGETTVTLDSISAGPLLRLQGLQFSSVARAAGNDINLELTYRLDALGLADQRHGPALLAVEVRRLDAAAIGKFEKEMNAIYRQGLPEEQASLMLMGKMLGLVGELSKKVPELEVTKLSVKTAMGEITGKAKIVLDGSKADIGENPMLVLTAVSGDMELIMPAGVLKPLLAPLIMQDIQAYRQGGRLTAEEIGRLDPETLARVVDQALPLYLSRHDLTKYLIHDNGQYRIVATLRQGQILVNNQPWRVRPAQFP</sequence>
<gene>
    <name evidence="2" type="ORF">A3B81_00290</name>
</gene>
<feature type="transmembrane region" description="Helical" evidence="1">
    <location>
        <begin position="30"/>
        <end position="52"/>
    </location>
</feature>
<accession>A0A1F6U6J9</accession>
<keyword evidence="1" id="KW-0812">Transmembrane</keyword>
<dbReference type="Pfam" id="PF06097">
    <property type="entry name" value="DUF945"/>
    <property type="match status" value="1"/>
</dbReference>
<evidence type="ECO:0000256" key="1">
    <source>
        <dbReference type="SAM" id="Phobius"/>
    </source>
</evidence>
<proteinExistence type="predicted"/>
<keyword evidence="1" id="KW-0472">Membrane</keyword>
<evidence type="ECO:0000313" key="3">
    <source>
        <dbReference type="Proteomes" id="UP000179362"/>
    </source>
</evidence>